<keyword evidence="2" id="KW-1133">Transmembrane helix</keyword>
<dbReference type="InterPro" id="IPR000742">
    <property type="entry name" value="EGF"/>
</dbReference>
<reference evidence="5" key="1">
    <citation type="submission" date="2019-12" db="UniProtKB">
        <authorList>
            <consortium name="WormBaseParasite"/>
        </authorList>
    </citation>
    <scope>IDENTIFICATION</scope>
</reference>
<feature type="transmembrane region" description="Helical" evidence="2">
    <location>
        <begin position="258"/>
        <end position="280"/>
    </location>
</feature>
<evidence type="ECO:0000256" key="1">
    <source>
        <dbReference type="SAM" id="MobiDB-lite"/>
    </source>
</evidence>
<protein>
    <submittedName>
        <fullName evidence="5">EGF-like domain-containing protein</fullName>
    </submittedName>
</protein>
<evidence type="ECO:0000313" key="5">
    <source>
        <dbReference type="WBParaSite" id="TMUE_3000013484.1"/>
    </source>
</evidence>
<name>A0A5S6R2E3_TRIMR</name>
<feature type="domain" description="EGF-like" evidence="3">
    <location>
        <begin position="221"/>
        <end position="232"/>
    </location>
</feature>
<dbReference type="AlphaFoldDB" id="A0A5S6R2E3"/>
<feature type="region of interest" description="Disordered" evidence="1">
    <location>
        <begin position="384"/>
        <end position="413"/>
    </location>
</feature>
<sequence>MHSAFGGRVDAESCLTLVFRDELMKLENMNRTSAIDRADVYCKRIFKNGSLIMYAPIMFNLSKLEGLDYTQIRLLSNGSKRWNSFLCFHLAYNDCMERTYQNCVHDEESNSCLWQYTYREVQSAEPPYGAPCPSYDNLMARKPCSCQQCDKTEWSPWKEYVDAKGKRFKIHYRPMDHKPCHNCYADTSACCSEYEIVGKNHTEPIQCFDGARDLNSTNATCICSAGATGLFCEIRKEARGTQQDHDFTSIGNLLIKSFTIFVLIIIGLTVLCLPCTQFACKKNPAVPRRKRKAMGKKIIHCEETRTVYSPAGQNRMTCTVEKRSYEEVVPYPAERQCSTNHIDESSRTIKSENTATEGITTKEQQMTRKAHEECNSVSIPVTRAKSNQQANQRKEKLLEQHKQRTHGRIRRDRKLREELRSQRRFRHYSM</sequence>
<evidence type="ECO:0000256" key="2">
    <source>
        <dbReference type="SAM" id="Phobius"/>
    </source>
</evidence>
<dbReference type="WBParaSite" id="TMUE_3000013484.1">
    <property type="protein sequence ID" value="TMUE_3000013484.1"/>
    <property type="gene ID" value="WBGene00286341"/>
</dbReference>
<organism evidence="4 5">
    <name type="scientific">Trichuris muris</name>
    <name type="common">Mouse whipworm</name>
    <dbReference type="NCBI Taxonomy" id="70415"/>
    <lineage>
        <taxon>Eukaryota</taxon>
        <taxon>Metazoa</taxon>
        <taxon>Ecdysozoa</taxon>
        <taxon>Nematoda</taxon>
        <taxon>Enoplea</taxon>
        <taxon>Dorylaimia</taxon>
        <taxon>Trichinellida</taxon>
        <taxon>Trichuridae</taxon>
        <taxon>Trichuris</taxon>
    </lineage>
</organism>
<dbReference type="PROSITE" id="PS00022">
    <property type="entry name" value="EGF_1"/>
    <property type="match status" value="1"/>
</dbReference>
<keyword evidence="2" id="KW-0472">Membrane</keyword>
<accession>A0A5S6R2E3</accession>
<evidence type="ECO:0000313" key="4">
    <source>
        <dbReference type="Proteomes" id="UP000046395"/>
    </source>
</evidence>
<keyword evidence="4" id="KW-1185">Reference proteome</keyword>
<feature type="compositionally biased region" description="Basic and acidic residues" evidence="1">
    <location>
        <begin position="392"/>
        <end position="402"/>
    </location>
</feature>
<evidence type="ECO:0000259" key="3">
    <source>
        <dbReference type="PROSITE" id="PS00022"/>
    </source>
</evidence>
<proteinExistence type="predicted"/>
<dbReference type="Proteomes" id="UP000046395">
    <property type="component" value="Unassembled WGS sequence"/>
</dbReference>
<feature type="compositionally biased region" description="Basic residues" evidence="1">
    <location>
        <begin position="403"/>
        <end position="413"/>
    </location>
</feature>
<keyword evidence="2" id="KW-0812">Transmembrane</keyword>